<sequence length="69" mass="7825">YVCTCFAYGQTGSGKTFTMVGPAGAGIFRMDENYRIKNFGLVPRAINYLFQKLREKTLEANTVFYIRVS</sequence>
<evidence type="ECO:0000256" key="5">
    <source>
        <dbReference type="PROSITE-ProRule" id="PRU00283"/>
    </source>
</evidence>
<keyword evidence="5" id="KW-0505">Motor protein</keyword>
<proteinExistence type="inferred from homology"/>
<comment type="subcellular location">
    <subcellularLocation>
        <location evidence="1">Cytoplasm</location>
        <location evidence="1">Cytoskeleton</location>
    </subcellularLocation>
</comment>
<feature type="non-terminal residue" evidence="8">
    <location>
        <position position="69"/>
    </location>
</feature>
<keyword evidence="2 5" id="KW-0547">Nucleotide-binding</keyword>
<keyword evidence="4" id="KW-0206">Cytoskeleton</keyword>
<dbReference type="InterPro" id="IPR027417">
    <property type="entry name" value="P-loop_NTPase"/>
</dbReference>
<dbReference type="GO" id="GO:0005875">
    <property type="term" value="C:microtubule associated complex"/>
    <property type="evidence" value="ECO:0007669"/>
    <property type="project" value="TreeGrafter"/>
</dbReference>
<evidence type="ECO:0000259" key="6">
    <source>
        <dbReference type="PROSITE" id="PS50067"/>
    </source>
</evidence>
<dbReference type="EMBL" id="CAJOBA010103593">
    <property type="protein sequence ID" value="CAF4529141.1"/>
    <property type="molecule type" value="Genomic_DNA"/>
</dbReference>
<evidence type="ECO:0000313" key="9">
    <source>
        <dbReference type="Proteomes" id="UP000682733"/>
    </source>
</evidence>
<dbReference type="InterPro" id="IPR036961">
    <property type="entry name" value="Kinesin_motor_dom_sf"/>
</dbReference>
<dbReference type="GO" id="GO:0007052">
    <property type="term" value="P:mitotic spindle organization"/>
    <property type="evidence" value="ECO:0007669"/>
    <property type="project" value="TreeGrafter"/>
</dbReference>
<gene>
    <name evidence="7" type="ORF">OVA965_LOCUS45468</name>
    <name evidence="8" type="ORF">TMI583_LOCUS48986</name>
</gene>
<dbReference type="PROSITE" id="PS50067">
    <property type="entry name" value="KINESIN_MOTOR_2"/>
    <property type="match status" value="1"/>
</dbReference>
<evidence type="ECO:0000313" key="7">
    <source>
        <dbReference type="EMBL" id="CAF1665080.1"/>
    </source>
</evidence>
<dbReference type="PANTHER" id="PTHR47969">
    <property type="entry name" value="CHROMOSOME-ASSOCIATED KINESIN KIF4A-RELATED"/>
    <property type="match status" value="1"/>
</dbReference>
<dbReference type="Pfam" id="PF00225">
    <property type="entry name" value="Kinesin"/>
    <property type="match status" value="1"/>
</dbReference>
<dbReference type="PANTHER" id="PTHR47969:SF33">
    <property type="entry name" value="KINESIN-LIKE PROTEIN"/>
    <property type="match status" value="1"/>
</dbReference>
<dbReference type="AlphaFoldDB" id="A0A8S2Y224"/>
<dbReference type="Proteomes" id="UP000682733">
    <property type="component" value="Unassembled WGS sequence"/>
</dbReference>
<keyword evidence="4" id="KW-0963">Cytoplasm</keyword>
<feature type="domain" description="Kinesin motor" evidence="6">
    <location>
        <begin position="1"/>
        <end position="69"/>
    </location>
</feature>
<comment type="caution">
    <text evidence="8">The sequence shown here is derived from an EMBL/GenBank/DDBJ whole genome shotgun (WGS) entry which is preliminary data.</text>
</comment>
<dbReference type="GO" id="GO:0007018">
    <property type="term" value="P:microtubule-based movement"/>
    <property type="evidence" value="ECO:0007669"/>
    <property type="project" value="InterPro"/>
</dbReference>
<dbReference type="GO" id="GO:0005524">
    <property type="term" value="F:ATP binding"/>
    <property type="evidence" value="ECO:0007669"/>
    <property type="project" value="UniProtKB-UniRule"/>
</dbReference>
<evidence type="ECO:0000313" key="8">
    <source>
        <dbReference type="EMBL" id="CAF4529141.1"/>
    </source>
</evidence>
<dbReference type="GO" id="GO:0003777">
    <property type="term" value="F:microtubule motor activity"/>
    <property type="evidence" value="ECO:0007669"/>
    <property type="project" value="InterPro"/>
</dbReference>
<comment type="similarity">
    <text evidence="5">Belongs to the TRAFAC class myosin-kinesin ATPase superfamily. Kinesin family.</text>
</comment>
<name>A0A8S2Y224_9BILA</name>
<dbReference type="GO" id="GO:0008017">
    <property type="term" value="F:microtubule binding"/>
    <property type="evidence" value="ECO:0007669"/>
    <property type="project" value="InterPro"/>
</dbReference>
<protein>
    <recommendedName>
        <fullName evidence="6">Kinesin motor domain-containing protein</fullName>
    </recommendedName>
</protein>
<feature type="binding site" evidence="5">
    <location>
        <begin position="9"/>
        <end position="16"/>
    </location>
    <ligand>
        <name>ATP</name>
        <dbReference type="ChEBI" id="CHEBI:30616"/>
    </ligand>
</feature>
<evidence type="ECO:0000256" key="1">
    <source>
        <dbReference type="ARBA" id="ARBA00004245"/>
    </source>
</evidence>
<evidence type="ECO:0000256" key="4">
    <source>
        <dbReference type="ARBA" id="ARBA00023212"/>
    </source>
</evidence>
<dbReference type="EMBL" id="CAJNOK010071888">
    <property type="protein sequence ID" value="CAF1665080.1"/>
    <property type="molecule type" value="Genomic_DNA"/>
</dbReference>
<reference evidence="8" key="1">
    <citation type="submission" date="2021-02" db="EMBL/GenBank/DDBJ databases">
        <authorList>
            <person name="Nowell W R."/>
        </authorList>
    </citation>
    <scope>NUCLEOTIDE SEQUENCE</scope>
</reference>
<dbReference type="InterPro" id="IPR027640">
    <property type="entry name" value="Kinesin-like_fam"/>
</dbReference>
<organism evidence="8 9">
    <name type="scientific">Didymodactylos carnosus</name>
    <dbReference type="NCBI Taxonomy" id="1234261"/>
    <lineage>
        <taxon>Eukaryota</taxon>
        <taxon>Metazoa</taxon>
        <taxon>Spiralia</taxon>
        <taxon>Gnathifera</taxon>
        <taxon>Rotifera</taxon>
        <taxon>Eurotatoria</taxon>
        <taxon>Bdelloidea</taxon>
        <taxon>Philodinida</taxon>
        <taxon>Philodinidae</taxon>
        <taxon>Didymodactylos</taxon>
    </lineage>
</organism>
<dbReference type="InterPro" id="IPR001752">
    <property type="entry name" value="Kinesin_motor_dom"/>
</dbReference>
<dbReference type="GO" id="GO:0051231">
    <property type="term" value="P:spindle elongation"/>
    <property type="evidence" value="ECO:0007669"/>
    <property type="project" value="TreeGrafter"/>
</dbReference>
<dbReference type="Gene3D" id="3.40.850.10">
    <property type="entry name" value="Kinesin motor domain"/>
    <property type="match status" value="1"/>
</dbReference>
<accession>A0A8S2Y224</accession>
<evidence type="ECO:0000256" key="2">
    <source>
        <dbReference type="ARBA" id="ARBA00022741"/>
    </source>
</evidence>
<evidence type="ECO:0000256" key="3">
    <source>
        <dbReference type="ARBA" id="ARBA00022840"/>
    </source>
</evidence>
<keyword evidence="3 5" id="KW-0067">ATP-binding</keyword>
<dbReference type="Proteomes" id="UP000677228">
    <property type="component" value="Unassembled WGS sequence"/>
</dbReference>
<feature type="non-terminal residue" evidence="8">
    <location>
        <position position="1"/>
    </location>
</feature>
<dbReference type="SUPFAM" id="SSF52540">
    <property type="entry name" value="P-loop containing nucleoside triphosphate hydrolases"/>
    <property type="match status" value="1"/>
</dbReference>